<keyword evidence="2" id="KW-0472">Membrane</keyword>
<dbReference type="eggNOG" id="ENOG5033B4I">
    <property type="taxonomic scope" value="Bacteria"/>
</dbReference>
<evidence type="ECO:0008006" key="5">
    <source>
        <dbReference type="Google" id="ProtNLM"/>
    </source>
</evidence>
<protein>
    <recommendedName>
        <fullName evidence="5">DUF4307 domain-containing protein</fullName>
    </recommendedName>
</protein>
<dbReference type="HOGENOM" id="CLU_121826_0_1_11"/>
<proteinExistence type="predicted"/>
<accession>H5XL22</accession>
<evidence type="ECO:0000256" key="1">
    <source>
        <dbReference type="SAM" id="MobiDB-lite"/>
    </source>
</evidence>
<dbReference type="InterPro" id="IPR025443">
    <property type="entry name" value="DUF4307"/>
</dbReference>
<dbReference type="AlphaFoldDB" id="H5XL22"/>
<keyword evidence="2" id="KW-0812">Transmembrane</keyword>
<reference evidence="3 4" key="1">
    <citation type="submission" date="2011-11" db="EMBL/GenBank/DDBJ databases">
        <title>The Noncontiguous Finished sequence of Saccharomonospora cyanea NA-134.</title>
        <authorList>
            <consortium name="US DOE Joint Genome Institute"/>
            <person name="Lucas S."/>
            <person name="Han J."/>
            <person name="Lapidus A."/>
            <person name="Cheng J.-F."/>
            <person name="Goodwin L."/>
            <person name="Pitluck S."/>
            <person name="Peters L."/>
            <person name="Ovchinnikova G."/>
            <person name="Lu M."/>
            <person name="Detter J.C."/>
            <person name="Han C."/>
            <person name="Tapia R."/>
            <person name="Land M."/>
            <person name="Hauser L."/>
            <person name="Kyrpides N."/>
            <person name="Ivanova N."/>
            <person name="Pagani I."/>
            <person name="Brambilla E.-M."/>
            <person name="Klenk H.-P."/>
            <person name="Woyke T."/>
        </authorList>
    </citation>
    <scope>NUCLEOTIDE SEQUENCE [LARGE SCALE GENOMIC DNA]</scope>
    <source>
        <strain evidence="3 4">NA-134</strain>
    </source>
</reference>
<feature type="transmembrane region" description="Helical" evidence="2">
    <location>
        <begin position="35"/>
        <end position="54"/>
    </location>
</feature>
<keyword evidence="4" id="KW-1185">Reference proteome</keyword>
<gene>
    <name evidence="3" type="ORF">SaccyDRAFT_4236</name>
</gene>
<dbReference type="Proteomes" id="UP000002791">
    <property type="component" value="Chromosome"/>
</dbReference>
<organism evidence="3 4">
    <name type="scientific">Saccharomonospora cyanea NA-134</name>
    <dbReference type="NCBI Taxonomy" id="882082"/>
    <lineage>
        <taxon>Bacteria</taxon>
        <taxon>Bacillati</taxon>
        <taxon>Actinomycetota</taxon>
        <taxon>Actinomycetes</taxon>
        <taxon>Pseudonocardiales</taxon>
        <taxon>Pseudonocardiaceae</taxon>
        <taxon>Saccharomonospora</taxon>
    </lineage>
</organism>
<feature type="region of interest" description="Disordered" evidence="1">
    <location>
        <begin position="1"/>
        <end position="26"/>
    </location>
</feature>
<dbReference type="RefSeq" id="WP_005459135.1">
    <property type="nucleotide sequence ID" value="NZ_CM001440.1"/>
</dbReference>
<evidence type="ECO:0000256" key="2">
    <source>
        <dbReference type="SAM" id="Phobius"/>
    </source>
</evidence>
<dbReference type="STRING" id="882082.SaccyDRAFT_4236"/>
<evidence type="ECO:0000313" key="4">
    <source>
        <dbReference type="Proteomes" id="UP000002791"/>
    </source>
</evidence>
<name>H5XL22_9PSEU</name>
<evidence type="ECO:0000313" key="3">
    <source>
        <dbReference type="EMBL" id="EHR63054.1"/>
    </source>
</evidence>
<dbReference type="EMBL" id="CM001440">
    <property type="protein sequence ID" value="EHR63054.1"/>
    <property type="molecule type" value="Genomic_DNA"/>
</dbReference>
<dbReference type="Pfam" id="PF14155">
    <property type="entry name" value="DUF4307"/>
    <property type="match status" value="1"/>
</dbReference>
<keyword evidence="2" id="KW-1133">Transmembrane helix</keyword>
<dbReference type="OrthoDB" id="4425882at2"/>
<sequence length="154" mass="17153">MSSSEPGQESARALEDRYGSARTRRPRRRLRGRKAWFAGLATVVVLGLGSYVAYSQWFATPIDGQRVAFEERPGNAMEITVDVNRDDPSRPAVCIVRVREINGAESGRKELYVPPGVHRLNTVVRSIGRPVTADVYGCSYDVPEYLSTPERPTE</sequence>